<protein>
    <recommendedName>
        <fullName evidence="2">Alpha/beta hydrolase fold-3 domain-containing protein</fullName>
    </recommendedName>
</protein>
<dbReference type="EMBL" id="JQAZ01000008">
    <property type="protein sequence ID" value="KRN30194.1"/>
    <property type="molecule type" value="Genomic_DNA"/>
</dbReference>
<dbReference type="EMBL" id="JQAT01000007">
    <property type="protein sequence ID" value="KRN27534.1"/>
    <property type="molecule type" value="Genomic_DNA"/>
</dbReference>
<dbReference type="Pfam" id="PF07859">
    <property type="entry name" value="Abhydrolase_3"/>
    <property type="match status" value="1"/>
</dbReference>
<proteinExistence type="predicted"/>
<evidence type="ECO:0000259" key="2">
    <source>
        <dbReference type="Pfam" id="PF07859"/>
    </source>
</evidence>
<evidence type="ECO:0000313" key="6">
    <source>
        <dbReference type="Proteomes" id="UP000051751"/>
    </source>
</evidence>
<dbReference type="SUPFAM" id="SSF53474">
    <property type="entry name" value="alpha/beta-Hydrolases"/>
    <property type="match status" value="1"/>
</dbReference>
<evidence type="ECO:0000313" key="3">
    <source>
        <dbReference type="EMBL" id="KRN27534.1"/>
    </source>
</evidence>
<dbReference type="Gene3D" id="3.40.50.1820">
    <property type="entry name" value="alpha/beta hydrolase"/>
    <property type="match status" value="1"/>
</dbReference>
<dbReference type="GO" id="GO:0016787">
    <property type="term" value="F:hydrolase activity"/>
    <property type="evidence" value="ECO:0007669"/>
    <property type="project" value="UniProtKB-KW"/>
</dbReference>
<dbReference type="STRING" id="81857.IV38_GL001989"/>
<evidence type="ECO:0000256" key="1">
    <source>
        <dbReference type="ARBA" id="ARBA00022801"/>
    </source>
</evidence>
<gene>
    <name evidence="3" type="ORF">IV38_GL001989</name>
    <name evidence="4" type="ORF">IV40_GL002040</name>
</gene>
<dbReference type="PATRIC" id="fig|81857.3.peg.2030"/>
<keyword evidence="1" id="KW-0378">Hydrolase</keyword>
<dbReference type="InterPro" id="IPR050300">
    <property type="entry name" value="GDXG_lipolytic_enzyme"/>
</dbReference>
<dbReference type="AlphaFoldDB" id="A0A0R2FH13"/>
<organism evidence="3 6">
    <name type="scientific">Lactobacillus selangorensis</name>
    <dbReference type="NCBI Taxonomy" id="81857"/>
    <lineage>
        <taxon>Bacteria</taxon>
        <taxon>Bacillati</taxon>
        <taxon>Bacillota</taxon>
        <taxon>Bacilli</taxon>
        <taxon>Lactobacillales</taxon>
        <taxon>Lactobacillaceae</taxon>
        <taxon>Lactobacillus</taxon>
    </lineage>
</organism>
<evidence type="ECO:0000313" key="5">
    <source>
        <dbReference type="Proteomes" id="UP000051645"/>
    </source>
</evidence>
<accession>A0A0R2FH13</accession>
<keyword evidence="5" id="KW-1185">Reference proteome</keyword>
<evidence type="ECO:0000313" key="4">
    <source>
        <dbReference type="EMBL" id="KRN30194.1"/>
    </source>
</evidence>
<comment type="caution">
    <text evidence="3">The sequence shown here is derived from an EMBL/GenBank/DDBJ whole genome shotgun (WGS) entry which is preliminary data.</text>
</comment>
<sequence>MILMARSDYAYTPTTKEYFEDLHELMAQAAFHHDENHVWHKDKRLKKVEPGSLDPIVKQTLETPSAPYAPASKITSQANFTPTTGVEKKVLQIRQTFGSHNFDLTTEDIKTEHALAENRVPLEIYAPRDRKGLGDLPAMVYIHGGGFFAGAVEVTRNMCKYYAEKIPAVVFSVDYRLTPEYAAPDAANDCYTAVSWVHQHAADYQVNPNQIVVNGDSSGGNLSAVMSYFDAQRGNHYLAGQVELYPVTSLDPKLSDQHQWSWDQYHIIPSEYENISTAMKQMKDSNNLIDPTYVRNMSVDDPSISPLLIPAEVAKKMVPALVVTDEFDYLRPQGYDYAKLMAQNGVEAHYINYKGMMHAFTDKFGIYPQAQDCALEVIKWIRQRFNQ</sequence>
<dbReference type="Proteomes" id="UP000051751">
    <property type="component" value="Unassembled WGS sequence"/>
</dbReference>
<dbReference type="Proteomes" id="UP000051645">
    <property type="component" value="Unassembled WGS sequence"/>
</dbReference>
<dbReference type="InterPro" id="IPR013094">
    <property type="entry name" value="AB_hydrolase_3"/>
</dbReference>
<name>A0A0R2FH13_9LACO</name>
<dbReference type="InterPro" id="IPR029058">
    <property type="entry name" value="AB_hydrolase_fold"/>
</dbReference>
<reference evidence="5 6" key="1">
    <citation type="journal article" date="2015" name="Genome Announc.">
        <title>Expanding the biotechnology potential of lactobacilli through comparative genomics of 213 strains and associated genera.</title>
        <authorList>
            <person name="Sun Z."/>
            <person name="Harris H.M."/>
            <person name="McCann A."/>
            <person name="Guo C."/>
            <person name="Argimon S."/>
            <person name="Zhang W."/>
            <person name="Yang X."/>
            <person name="Jeffery I.B."/>
            <person name="Cooney J.C."/>
            <person name="Kagawa T.F."/>
            <person name="Liu W."/>
            <person name="Song Y."/>
            <person name="Salvetti E."/>
            <person name="Wrobel A."/>
            <person name="Rasinkangas P."/>
            <person name="Parkhill J."/>
            <person name="Rea M.C."/>
            <person name="O'Sullivan O."/>
            <person name="Ritari J."/>
            <person name="Douillard F.P."/>
            <person name="Paul Ross R."/>
            <person name="Yang R."/>
            <person name="Briner A.E."/>
            <person name="Felis G.E."/>
            <person name="de Vos W.M."/>
            <person name="Barrangou R."/>
            <person name="Klaenhammer T.R."/>
            <person name="Caufield P.W."/>
            <person name="Cui Y."/>
            <person name="Zhang H."/>
            <person name="O'Toole P.W."/>
        </authorList>
    </citation>
    <scope>NUCLEOTIDE SEQUENCE [LARGE SCALE GENOMIC DNA]</scope>
    <source>
        <strain evidence="3 6">ATCC BAA-66</strain>
        <strain evidence="4 5">DSM 13344</strain>
    </source>
</reference>
<feature type="domain" description="Alpha/beta hydrolase fold-3" evidence="2">
    <location>
        <begin position="139"/>
        <end position="361"/>
    </location>
</feature>
<dbReference type="PANTHER" id="PTHR48081:SF8">
    <property type="entry name" value="ALPHA_BETA HYDROLASE FOLD-3 DOMAIN-CONTAINING PROTEIN-RELATED"/>
    <property type="match status" value="1"/>
</dbReference>
<dbReference type="PANTHER" id="PTHR48081">
    <property type="entry name" value="AB HYDROLASE SUPERFAMILY PROTEIN C4A8.06C"/>
    <property type="match status" value="1"/>
</dbReference>